<dbReference type="OrthoDB" id="9809206at2"/>
<dbReference type="Gene3D" id="3.30.70.100">
    <property type="match status" value="1"/>
</dbReference>
<evidence type="ECO:0000256" key="6">
    <source>
        <dbReference type="SAM" id="Phobius"/>
    </source>
</evidence>
<evidence type="ECO:0000256" key="3">
    <source>
        <dbReference type="ARBA" id="ARBA00022692"/>
    </source>
</evidence>
<evidence type="ECO:0000313" key="8">
    <source>
        <dbReference type="EMBL" id="SEJ10351.1"/>
    </source>
</evidence>
<dbReference type="InterPro" id="IPR010920">
    <property type="entry name" value="LSM_dom_sf"/>
</dbReference>
<feature type="transmembrane region" description="Helical" evidence="6">
    <location>
        <begin position="86"/>
        <end position="110"/>
    </location>
</feature>
<dbReference type="Gene3D" id="2.30.30.60">
    <property type="match status" value="1"/>
</dbReference>
<protein>
    <submittedName>
        <fullName evidence="8">Small-conductance mechanosensitive channel</fullName>
    </submittedName>
</protein>
<accession>A0A1H6W072</accession>
<dbReference type="Proteomes" id="UP000199403">
    <property type="component" value="Unassembled WGS sequence"/>
</dbReference>
<dbReference type="AlphaFoldDB" id="A0A1H6W072"/>
<dbReference type="Pfam" id="PF00924">
    <property type="entry name" value="MS_channel_2nd"/>
    <property type="match status" value="1"/>
</dbReference>
<dbReference type="SUPFAM" id="SSF82689">
    <property type="entry name" value="Mechanosensitive channel protein MscS (YggB), C-terminal domain"/>
    <property type="match status" value="1"/>
</dbReference>
<dbReference type="PANTHER" id="PTHR30566:SF5">
    <property type="entry name" value="MECHANOSENSITIVE ION CHANNEL PROTEIN 1, MITOCHONDRIAL-RELATED"/>
    <property type="match status" value="1"/>
</dbReference>
<dbReference type="GO" id="GO:0005886">
    <property type="term" value="C:plasma membrane"/>
    <property type="evidence" value="ECO:0007669"/>
    <property type="project" value="UniProtKB-SubCell"/>
</dbReference>
<dbReference type="InterPro" id="IPR023408">
    <property type="entry name" value="MscS_beta-dom_sf"/>
</dbReference>
<dbReference type="STRING" id="1416801.SAMN05192553_102392"/>
<keyword evidence="4 6" id="KW-1133">Transmembrane helix</keyword>
<dbReference type="InterPro" id="IPR011066">
    <property type="entry name" value="MscS_channel_C_sf"/>
</dbReference>
<feature type="transmembrane region" description="Helical" evidence="6">
    <location>
        <begin position="18"/>
        <end position="36"/>
    </location>
</feature>
<evidence type="ECO:0000259" key="7">
    <source>
        <dbReference type="Pfam" id="PF00924"/>
    </source>
</evidence>
<keyword evidence="3 6" id="KW-0812">Transmembrane</keyword>
<evidence type="ECO:0000256" key="2">
    <source>
        <dbReference type="ARBA" id="ARBA00022475"/>
    </source>
</evidence>
<evidence type="ECO:0000256" key="1">
    <source>
        <dbReference type="ARBA" id="ARBA00004651"/>
    </source>
</evidence>
<dbReference type="Gene3D" id="1.10.287.1260">
    <property type="match status" value="1"/>
</dbReference>
<dbReference type="SUPFAM" id="SSF50182">
    <property type="entry name" value="Sm-like ribonucleoproteins"/>
    <property type="match status" value="1"/>
</dbReference>
<dbReference type="RefSeq" id="WP_092171233.1">
    <property type="nucleotide sequence ID" value="NZ_FNZH01000002.1"/>
</dbReference>
<keyword evidence="9" id="KW-1185">Reference proteome</keyword>
<sequence>MFDNFLNFDIDTTLRNRILQTLLIVFIMWLINKVSVRLIYRGDAVELRRQYHWRKVIEYTSFIIGILIIGNLWINNFQSVTTFFGLLSAGIAIALKDIFVNIAGWAFIYLRKPFDVGDRIQIGEVQGDVIDLRLFQFSLLEIGNWVEADQSTGRVIHVPNGKVFLDAQANYSTGFNYIWNEQKIYITLRSDFKKAKAILLDILNEHLKEDLRLAEKVFKKAKQDHLIVYKQFTPMIFTKITERGIQLSMRYLCDPKKRRMFEHAITESILEKLGPEDNIRIAYPTSTVLLHQDKVHPDTHPDSRKR</sequence>
<evidence type="ECO:0000256" key="4">
    <source>
        <dbReference type="ARBA" id="ARBA00022989"/>
    </source>
</evidence>
<reference evidence="9" key="1">
    <citation type="submission" date="2016-10" db="EMBL/GenBank/DDBJ databases">
        <authorList>
            <person name="Varghese N."/>
            <person name="Submissions S."/>
        </authorList>
    </citation>
    <scope>NUCLEOTIDE SEQUENCE [LARGE SCALE GENOMIC DNA]</scope>
    <source>
        <strain evidence="9">IBRC-M 10761</strain>
    </source>
</reference>
<feature type="transmembrane region" description="Helical" evidence="6">
    <location>
        <begin position="56"/>
        <end position="74"/>
    </location>
</feature>
<name>A0A1H6W072_9BACT</name>
<keyword evidence="2" id="KW-1003">Cell membrane</keyword>
<dbReference type="EMBL" id="FNZH01000002">
    <property type="protein sequence ID" value="SEJ10351.1"/>
    <property type="molecule type" value="Genomic_DNA"/>
</dbReference>
<organism evidence="8 9">
    <name type="scientific">Cyclobacterium xiamenense</name>
    <dbReference type="NCBI Taxonomy" id="1297121"/>
    <lineage>
        <taxon>Bacteria</taxon>
        <taxon>Pseudomonadati</taxon>
        <taxon>Bacteroidota</taxon>
        <taxon>Cytophagia</taxon>
        <taxon>Cytophagales</taxon>
        <taxon>Cyclobacteriaceae</taxon>
        <taxon>Cyclobacterium</taxon>
    </lineage>
</organism>
<gene>
    <name evidence="8" type="ORF">SAMN05192553_102392</name>
</gene>
<proteinExistence type="predicted"/>
<dbReference type="PANTHER" id="PTHR30566">
    <property type="entry name" value="YNAI-RELATED MECHANOSENSITIVE ION CHANNEL"/>
    <property type="match status" value="1"/>
</dbReference>
<comment type="subcellular location">
    <subcellularLocation>
        <location evidence="1">Cell membrane</location>
        <topology evidence="1">Multi-pass membrane protein</topology>
    </subcellularLocation>
</comment>
<dbReference type="InterPro" id="IPR006685">
    <property type="entry name" value="MscS_channel_2nd"/>
</dbReference>
<dbReference type="GO" id="GO:0008381">
    <property type="term" value="F:mechanosensitive monoatomic ion channel activity"/>
    <property type="evidence" value="ECO:0007669"/>
    <property type="project" value="UniProtKB-ARBA"/>
</dbReference>
<feature type="domain" description="Mechanosensitive ion channel MscS" evidence="7">
    <location>
        <begin position="97"/>
        <end position="172"/>
    </location>
</feature>
<keyword evidence="5 6" id="KW-0472">Membrane</keyword>
<evidence type="ECO:0000256" key="5">
    <source>
        <dbReference type="ARBA" id="ARBA00023136"/>
    </source>
</evidence>
<evidence type="ECO:0000313" key="9">
    <source>
        <dbReference type="Proteomes" id="UP000199403"/>
    </source>
</evidence>